<dbReference type="InterPro" id="IPR015943">
    <property type="entry name" value="WD40/YVTN_repeat-like_dom_sf"/>
</dbReference>
<evidence type="ECO:0000256" key="2">
    <source>
        <dbReference type="ARBA" id="ARBA00022723"/>
    </source>
</evidence>
<dbReference type="Pfam" id="PF00034">
    <property type="entry name" value="Cytochrom_C"/>
    <property type="match status" value="1"/>
</dbReference>
<feature type="domain" description="Cytochrome c" evidence="5">
    <location>
        <begin position="382"/>
        <end position="493"/>
    </location>
</feature>
<proteinExistence type="predicted"/>
<dbReference type="InterPro" id="IPR036909">
    <property type="entry name" value="Cyt_c-like_dom_sf"/>
</dbReference>
<protein>
    <submittedName>
        <fullName evidence="6">Beta-propeller fold lactonase family protein</fullName>
    </submittedName>
</protein>
<dbReference type="PANTHER" id="PTHR47197">
    <property type="entry name" value="PROTEIN NIRF"/>
    <property type="match status" value="1"/>
</dbReference>
<evidence type="ECO:0000313" key="6">
    <source>
        <dbReference type="EMBL" id="MDG3003913.1"/>
    </source>
</evidence>
<keyword evidence="2 4" id="KW-0479">Metal-binding</keyword>
<name>A0ABT6F944_9BACT</name>
<evidence type="ECO:0000256" key="4">
    <source>
        <dbReference type="PROSITE-ProRule" id="PRU00433"/>
    </source>
</evidence>
<dbReference type="InterPro" id="IPR009056">
    <property type="entry name" value="Cyt_c-like_dom"/>
</dbReference>
<dbReference type="Proteomes" id="UP001216907">
    <property type="component" value="Unassembled WGS sequence"/>
</dbReference>
<accession>A0ABT6F944</accession>
<dbReference type="Gene3D" id="1.10.760.10">
    <property type="entry name" value="Cytochrome c-like domain"/>
    <property type="match status" value="2"/>
</dbReference>
<dbReference type="InterPro" id="IPR004852">
    <property type="entry name" value="Di-haem_cyt_c_peroxidsae"/>
</dbReference>
<dbReference type="SUPFAM" id="SSF50974">
    <property type="entry name" value="Nitrous oxide reductase, N-terminal domain"/>
    <property type="match status" value="1"/>
</dbReference>
<feature type="domain" description="Cytochrome c" evidence="5">
    <location>
        <begin position="508"/>
        <end position="609"/>
    </location>
</feature>
<evidence type="ECO:0000259" key="5">
    <source>
        <dbReference type="PROSITE" id="PS51007"/>
    </source>
</evidence>
<evidence type="ECO:0000313" key="7">
    <source>
        <dbReference type="Proteomes" id="UP001216907"/>
    </source>
</evidence>
<dbReference type="NCBIfam" id="TIGR02276">
    <property type="entry name" value="beta_rpt_yvtn"/>
    <property type="match status" value="1"/>
</dbReference>
<keyword evidence="1 4" id="KW-0349">Heme</keyword>
<gene>
    <name evidence="6" type="ORF">PZE19_09030</name>
</gene>
<keyword evidence="3 4" id="KW-0408">Iron</keyword>
<dbReference type="EMBL" id="JARRAG010000001">
    <property type="protein sequence ID" value="MDG3003913.1"/>
    <property type="molecule type" value="Genomic_DNA"/>
</dbReference>
<dbReference type="InterPro" id="IPR011045">
    <property type="entry name" value="N2O_reductase_N"/>
</dbReference>
<organism evidence="6 7">
    <name type="scientific">Paludisphaera mucosa</name>
    <dbReference type="NCBI Taxonomy" id="3030827"/>
    <lineage>
        <taxon>Bacteria</taxon>
        <taxon>Pseudomonadati</taxon>
        <taxon>Planctomycetota</taxon>
        <taxon>Planctomycetia</taxon>
        <taxon>Isosphaerales</taxon>
        <taxon>Isosphaeraceae</taxon>
        <taxon>Paludisphaera</taxon>
    </lineage>
</organism>
<reference evidence="6 7" key="1">
    <citation type="submission" date="2023-03" db="EMBL/GenBank/DDBJ databases">
        <title>Paludisphaera mucosa sp. nov. a novel planctomycete from northern fen.</title>
        <authorList>
            <person name="Ivanova A."/>
        </authorList>
    </citation>
    <scope>NUCLEOTIDE SEQUENCE [LARGE SCALE GENOMIC DNA]</scope>
    <source>
        <strain evidence="6 7">Pla2</strain>
    </source>
</reference>
<keyword evidence="7" id="KW-1185">Reference proteome</keyword>
<comment type="caution">
    <text evidence="6">The sequence shown here is derived from an EMBL/GenBank/DDBJ whole genome shotgun (WGS) entry which is preliminary data.</text>
</comment>
<evidence type="ECO:0000256" key="1">
    <source>
        <dbReference type="ARBA" id="ARBA00022617"/>
    </source>
</evidence>
<dbReference type="Pfam" id="PF02239">
    <property type="entry name" value="Cytochrom_D1"/>
    <property type="match status" value="1"/>
</dbReference>
<evidence type="ECO:0000256" key="3">
    <source>
        <dbReference type="ARBA" id="ARBA00023004"/>
    </source>
</evidence>
<dbReference type="PROSITE" id="PS51007">
    <property type="entry name" value="CYTC"/>
    <property type="match status" value="2"/>
</dbReference>
<sequence>MSTIGRPTLGYLLVALLATAPGPGLLAEDGGTVPHRSPIALALSADGSRLLTANQTAGTVSLVDPAGRMVLDEVAVGDKPAGVAFAPDGRRALVANWYGYDVALLEVKDDKLTVAGRLEVGPEPRGVAIAGDGRTAYVAVGAADEVVRLDLDALKVTGRLAVGREPRGLALSPDGKALAVGDSRSREVAVVDVEGFKVVKTVPVEGENLRQITVAPDGRYAYLANMKDRQFATTRNNIDQGWVLGQRLTRIDLKEPEPYATISLDPRGKAAADAHGVAIAPDGKLIIVSLGGTHELMILQAAPRRLPWRVDGSRDLIAPELLAEPGRFRRVALGGRPTELAFAPDSKTVYVANYLGDSVQVVDAETASLVATIPLGAPATVSLARRGEALFHDATRSFNQWYSCNTCHSDGHTNGLHFDTLNDGRQDLRNTHERSRKKVPTLRRVTQTSPWTWHGWQTSLEEATVESFTKSMQGTKPTDDEARAVVAYLESLDFPRNPYRNPDGGLNAEAERGKAVFASAKAACNTCHSGPELTDGKVHVVGLEEPDDVYEGYNPPSLRGVYDKYPYLHDARSATLRDALSGPHSSEAVGGEELSEQELSDLIAYVKSL</sequence>
<dbReference type="InterPro" id="IPR051200">
    <property type="entry name" value="Host-pathogen_enzymatic-act"/>
</dbReference>
<dbReference type="Gene3D" id="2.130.10.10">
    <property type="entry name" value="YVTN repeat-like/Quinoprotein amine dehydrogenase"/>
    <property type="match status" value="2"/>
</dbReference>
<dbReference type="SUPFAM" id="SSF46626">
    <property type="entry name" value="Cytochrome c"/>
    <property type="match status" value="2"/>
</dbReference>
<dbReference type="Pfam" id="PF03150">
    <property type="entry name" value="CCP_MauG"/>
    <property type="match status" value="1"/>
</dbReference>
<dbReference type="RefSeq" id="WP_277860258.1">
    <property type="nucleotide sequence ID" value="NZ_JARRAG010000001.1"/>
</dbReference>
<dbReference type="PANTHER" id="PTHR47197:SF3">
    <property type="entry name" value="DIHYDRO-HEME D1 DEHYDROGENASE"/>
    <property type="match status" value="1"/>
</dbReference>
<dbReference type="InterPro" id="IPR011964">
    <property type="entry name" value="YVTN_b-propeller_repeat"/>
</dbReference>